<sequence>MGALFMLGIHKIRQKDNGKRGPAPYNPLPPAQRKKLFEKIKLLNTKKLNPKATPYEPLSPHGRQKVFDSILKHQQNSINGHPTIYDDYSQQQQEYYNKLSPLSENLIHRFNEAAASSSQQTNKLKSKIK</sequence>
<name>A0A6V7TQ02_MELEN</name>
<organism evidence="1 2">
    <name type="scientific">Meloidogyne enterolobii</name>
    <name type="common">Root-knot nematode worm</name>
    <name type="synonym">Meloidogyne mayaguensis</name>
    <dbReference type="NCBI Taxonomy" id="390850"/>
    <lineage>
        <taxon>Eukaryota</taxon>
        <taxon>Metazoa</taxon>
        <taxon>Ecdysozoa</taxon>
        <taxon>Nematoda</taxon>
        <taxon>Chromadorea</taxon>
        <taxon>Rhabditida</taxon>
        <taxon>Tylenchina</taxon>
        <taxon>Tylenchomorpha</taxon>
        <taxon>Tylenchoidea</taxon>
        <taxon>Meloidogynidae</taxon>
        <taxon>Meloidogyninae</taxon>
        <taxon>Meloidogyne</taxon>
    </lineage>
</organism>
<comment type="caution">
    <text evidence="1">The sequence shown here is derived from an EMBL/GenBank/DDBJ whole genome shotgun (WGS) entry which is preliminary data.</text>
</comment>
<dbReference type="AlphaFoldDB" id="A0A6V7TQ02"/>
<dbReference type="EMBL" id="CAJEWN010000005">
    <property type="protein sequence ID" value="CAD2126647.1"/>
    <property type="molecule type" value="Genomic_DNA"/>
</dbReference>
<gene>
    <name evidence="1" type="ORF">MENT_LOCUS1597</name>
</gene>
<evidence type="ECO:0000313" key="2">
    <source>
        <dbReference type="Proteomes" id="UP000580250"/>
    </source>
</evidence>
<proteinExistence type="predicted"/>
<dbReference type="Proteomes" id="UP000580250">
    <property type="component" value="Unassembled WGS sequence"/>
</dbReference>
<accession>A0A6V7TQ02</accession>
<evidence type="ECO:0000313" key="1">
    <source>
        <dbReference type="EMBL" id="CAD2126647.1"/>
    </source>
</evidence>
<protein>
    <submittedName>
        <fullName evidence="1">Uncharacterized protein</fullName>
    </submittedName>
</protein>
<reference evidence="1 2" key="1">
    <citation type="submission" date="2020-08" db="EMBL/GenBank/DDBJ databases">
        <authorList>
            <person name="Koutsovoulos G."/>
            <person name="Danchin GJ E."/>
        </authorList>
    </citation>
    <scope>NUCLEOTIDE SEQUENCE [LARGE SCALE GENOMIC DNA]</scope>
</reference>